<dbReference type="STRING" id="337451.A0A443Q0B4"/>
<evidence type="ECO:0000259" key="9">
    <source>
        <dbReference type="SMART" id="SM00856"/>
    </source>
</evidence>
<proteinExistence type="inferred from homology"/>
<keyword evidence="8" id="KW-0812">Transmembrane</keyword>
<dbReference type="GO" id="GO:0030599">
    <property type="term" value="F:pectinesterase activity"/>
    <property type="evidence" value="ECO:0007669"/>
    <property type="project" value="UniProtKB-UniRule"/>
</dbReference>
<dbReference type="InterPro" id="IPR035513">
    <property type="entry name" value="Invertase/methylesterase_inhib"/>
</dbReference>
<evidence type="ECO:0000256" key="7">
    <source>
        <dbReference type="RuleBase" id="RU000589"/>
    </source>
</evidence>
<dbReference type="UniPathway" id="UPA00545">
    <property type="reaction ID" value="UER00823"/>
</dbReference>
<comment type="pathway">
    <text evidence="1 7">Glycan metabolism; pectin degradation; 2-dehydro-3-deoxy-D-gluconate from pectin: step 1/5.</text>
</comment>
<dbReference type="Pfam" id="PF04043">
    <property type="entry name" value="PMEI"/>
    <property type="match status" value="1"/>
</dbReference>
<dbReference type="SUPFAM" id="SSF101148">
    <property type="entry name" value="Plant invertase/pectin methylesterase inhibitor"/>
    <property type="match status" value="1"/>
</dbReference>
<comment type="similarity">
    <text evidence="2">In the N-terminal section; belongs to the PMEI family.</text>
</comment>
<keyword evidence="8" id="KW-0472">Membrane</keyword>
<dbReference type="InterPro" id="IPR011050">
    <property type="entry name" value="Pectin_lyase_fold/virulence"/>
</dbReference>
<keyword evidence="4 7" id="KW-0378">Hydrolase</keyword>
<evidence type="ECO:0000313" key="10">
    <source>
        <dbReference type="EMBL" id="RWR96449.1"/>
    </source>
</evidence>
<dbReference type="Gene3D" id="1.20.140.40">
    <property type="entry name" value="Invertase/pectin methylesterase inhibitor family protein"/>
    <property type="match status" value="1"/>
</dbReference>
<dbReference type="GO" id="GO:0042545">
    <property type="term" value="P:cell wall modification"/>
    <property type="evidence" value="ECO:0007669"/>
    <property type="project" value="UniProtKB-UniRule"/>
</dbReference>
<dbReference type="CDD" id="cd15798">
    <property type="entry name" value="PMEI-like_3"/>
    <property type="match status" value="1"/>
</dbReference>
<feature type="transmembrane region" description="Helical" evidence="8">
    <location>
        <begin position="31"/>
        <end position="53"/>
    </location>
</feature>
<dbReference type="Proteomes" id="UP000283530">
    <property type="component" value="Unassembled WGS sequence"/>
</dbReference>
<dbReference type="Pfam" id="PF01095">
    <property type="entry name" value="Pectinesterase"/>
    <property type="match status" value="1"/>
</dbReference>
<evidence type="ECO:0000256" key="5">
    <source>
        <dbReference type="ARBA" id="ARBA00023085"/>
    </source>
</evidence>
<accession>A0A443Q0B4</accession>
<dbReference type="EMBL" id="QPKB01000012">
    <property type="protein sequence ID" value="RWR96449.1"/>
    <property type="molecule type" value="Genomic_DNA"/>
</dbReference>
<name>A0A443Q0B4_9MAGN</name>
<dbReference type="SMART" id="SM00856">
    <property type="entry name" value="PMEI"/>
    <property type="match status" value="1"/>
</dbReference>
<keyword evidence="11" id="KW-1185">Reference proteome</keyword>
<sequence>MGYGRLGSSESFRSVAEPASNPSNSSKKRKLMVLGLIAFIFLLASGVAAAILVRIRTRGSGVSVPIINKAPTQAISRACGKTRYPDLCVNSLVDFPGAMEAGERDLVHISVNMTLQRIGQALYGASSFTNLPMEGRMRAAYEDCLELLDDSVDQLGQSLTAIAPPASAAGGAGSTDDVLTWLSAALTNQDTCEEGLADVNSTVKDEVVGQMKDLMELVSNCLAIFATTSAGQDFAGVPIQHRRLMAEGEVFPLEKDGFPEWMSREERRLLQVPAAAIQADIVVSKDGNGTHKTIAEAVEAAPEKSNRRTVIYVKAGWYDENVKVGRKKTNLMFIGDGKGKTVIQGSRFKSETYTTFHTATFAATGAGFIARDMTFENRAGPAKHQAVALRIGADHAVVYHCNVIGYQDTLYVHSQRQFYREVDVYGTVDFIFGNAAVVFQKCNLFARKPMSSQKNTITAQNRKDPNQNTGISIHNCQILPASDLVPVKSSYPTYLGRPWKLYSRTVYLLSYMGDHINPAGWLEWDGNFALDTLYYGEYMNSGPGAAVGKRVRWPGYRVITSTVEASKFTVGQFIFGSSWLPSTGVAFVAGLTV</sequence>
<dbReference type="SUPFAM" id="SSF51126">
    <property type="entry name" value="Pectin lyase-like"/>
    <property type="match status" value="1"/>
</dbReference>
<comment type="catalytic activity">
    <reaction evidence="7">
        <text>[(1-&gt;4)-alpha-D-galacturonosyl methyl ester](n) + n H2O = [(1-&gt;4)-alpha-D-galacturonosyl](n) + n methanol + n H(+)</text>
        <dbReference type="Rhea" id="RHEA:22380"/>
        <dbReference type="Rhea" id="RHEA-COMP:14570"/>
        <dbReference type="Rhea" id="RHEA-COMP:14573"/>
        <dbReference type="ChEBI" id="CHEBI:15377"/>
        <dbReference type="ChEBI" id="CHEBI:15378"/>
        <dbReference type="ChEBI" id="CHEBI:17790"/>
        <dbReference type="ChEBI" id="CHEBI:140522"/>
        <dbReference type="ChEBI" id="CHEBI:140523"/>
        <dbReference type="EC" id="3.1.1.11"/>
    </reaction>
</comment>
<gene>
    <name evidence="10" type="ORF">CKAN_02583600</name>
</gene>
<dbReference type="InterPro" id="IPR000070">
    <property type="entry name" value="Pectinesterase_cat"/>
</dbReference>
<feature type="domain" description="Pectinesterase inhibitor" evidence="9">
    <location>
        <begin position="70"/>
        <end position="224"/>
    </location>
</feature>
<evidence type="ECO:0000256" key="4">
    <source>
        <dbReference type="ARBA" id="ARBA00022801"/>
    </source>
</evidence>
<comment type="caution">
    <text evidence="10">The sequence shown here is derived from an EMBL/GenBank/DDBJ whole genome shotgun (WGS) entry which is preliminary data.</text>
</comment>
<dbReference type="GO" id="GO:0045490">
    <property type="term" value="P:pectin catabolic process"/>
    <property type="evidence" value="ECO:0007669"/>
    <property type="project" value="UniProtKB-UniRule"/>
</dbReference>
<dbReference type="PANTHER" id="PTHR31707">
    <property type="entry name" value="PECTINESTERASE"/>
    <property type="match status" value="1"/>
</dbReference>
<dbReference type="FunFam" id="2.160.20.10:FF:000001">
    <property type="entry name" value="Pectinesterase"/>
    <property type="match status" value="1"/>
</dbReference>
<dbReference type="Gene3D" id="2.160.20.10">
    <property type="entry name" value="Single-stranded right-handed beta-helix, Pectin lyase-like"/>
    <property type="match status" value="1"/>
</dbReference>
<dbReference type="EC" id="3.1.1.11" evidence="7"/>
<feature type="active site" evidence="6">
    <location>
        <position position="429"/>
    </location>
</feature>
<organism evidence="10 11">
    <name type="scientific">Cinnamomum micranthum f. kanehirae</name>
    <dbReference type="NCBI Taxonomy" id="337451"/>
    <lineage>
        <taxon>Eukaryota</taxon>
        <taxon>Viridiplantae</taxon>
        <taxon>Streptophyta</taxon>
        <taxon>Embryophyta</taxon>
        <taxon>Tracheophyta</taxon>
        <taxon>Spermatophyta</taxon>
        <taxon>Magnoliopsida</taxon>
        <taxon>Magnoliidae</taxon>
        <taxon>Laurales</taxon>
        <taxon>Lauraceae</taxon>
        <taxon>Cinnamomum</taxon>
    </lineage>
</organism>
<dbReference type="GO" id="GO:0004857">
    <property type="term" value="F:enzyme inhibitor activity"/>
    <property type="evidence" value="ECO:0007669"/>
    <property type="project" value="InterPro"/>
</dbReference>
<keyword evidence="8" id="KW-1133">Transmembrane helix</keyword>
<dbReference type="NCBIfam" id="TIGR01614">
    <property type="entry name" value="PME_inhib"/>
    <property type="match status" value="1"/>
</dbReference>
<keyword evidence="5 7" id="KW-0063">Aspartyl esterase</keyword>
<dbReference type="PROSITE" id="PS00503">
    <property type="entry name" value="PECTINESTERASE_2"/>
    <property type="match status" value="1"/>
</dbReference>
<evidence type="ECO:0000256" key="2">
    <source>
        <dbReference type="ARBA" id="ARBA00006027"/>
    </source>
</evidence>
<evidence type="ECO:0000256" key="3">
    <source>
        <dbReference type="ARBA" id="ARBA00007786"/>
    </source>
</evidence>
<comment type="similarity">
    <text evidence="3">In the C-terminal section; belongs to the pectinesterase family.</text>
</comment>
<dbReference type="AlphaFoldDB" id="A0A443Q0B4"/>
<evidence type="ECO:0000256" key="6">
    <source>
        <dbReference type="PROSITE-ProRule" id="PRU10040"/>
    </source>
</evidence>
<reference evidence="10 11" key="1">
    <citation type="journal article" date="2019" name="Nat. Plants">
        <title>Stout camphor tree genome fills gaps in understanding of flowering plant genome evolution.</title>
        <authorList>
            <person name="Chaw S.M."/>
            <person name="Liu Y.C."/>
            <person name="Wu Y.W."/>
            <person name="Wang H.Y."/>
            <person name="Lin C.I."/>
            <person name="Wu C.S."/>
            <person name="Ke H.M."/>
            <person name="Chang L.Y."/>
            <person name="Hsu C.Y."/>
            <person name="Yang H.T."/>
            <person name="Sudianto E."/>
            <person name="Hsu M.H."/>
            <person name="Wu K.P."/>
            <person name="Wang L.N."/>
            <person name="Leebens-Mack J.H."/>
            <person name="Tsai I.J."/>
        </authorList>
    </citation>
    <scope>NUCLEOTIDE SEQUENCE [LARGE SCALE GENOMIC DNA]</scope>
    <source>
        <strain evidence="11">cv. Chaw 1501</strain>
        <tissue evidence="10">Young leaves</tissue>
    </source>
</reference>
<evidence type="ECO:0000256" key="1">
    <source>
        <dbReference type="ARBA" id="ARBA00005184"/>
    </source>
</evidence>
<dbReference type="InterPro" id="IPR012334">
    <property type="entry name" value="Pectin_lyas_fold"/>
</dbReference>
<evidence type="ECO:0000313" key="11">
    <source>
        <dbReference type="Proteomes" id="UP000283530"/>
    </source>
</evidence>
<protein>
    <recommendedName>
        <fullName evidence="7">Pectinesterase</fullName>
        <ecNumber evidence="7">3.1.1.11</ecNumber>
    </recommendedName>
</protein>
<dbReference type="InterPro" id="IPR033131">
    <property type="entry name" value="Pectinesterase_Asp_AS"/>
</dbReference>
<dbReference type="InterPro" id="IPR006501">
    <property type="entry name" value="Pectinesterase_inhib_dom"/>
</dbReference>
<evidence type="ECO:0000256" key="8">
    <source>
        <dbReference type="SAM" id="Phobius"/>
    </source>
</evidence>
<dbReference type="OrthoDB" id="2019149at2759"/>